<comment type="function">
    <text evidence="6">Specifically methylates the N7 position of a guanine in 16S rRNA.</text>
</comment>
<dbReference type="PIRSF" id="PIRSF003078">
    <property type="entry name" value="GidB"/>
    <property type="match status" value="1"/>
</dbReference>
<dbReference type="NCBIfam" id="TIGR00138">
    <property type="entry name" value="rsmG_gidB"/>
    <property type="match status" value="1"/>
</dbReference>
<name>A0ABU7ML35_9BACT</name>
<evidence type="ECO:0000256" key="6">
    <source>
        <dbReference type="HAMAP-Rule" id="MF_00074"/>
    </source>
</evidence>
<comment type="caution">
    <text evidence="6">Lacks conserved residue(s) required for the propagation of feature annotation.</text>
</comment>
<evidence type="ECO:0000313" key="7">
    <source>
        <dbReference type="EMBL" id="MEE3928247.1"/>
    </source>
</evidence>
<evidence type="ECO:0000256" key="1">
    <source>
        <dbReference type="ARBA" id="ARBA00022490"/>
    </source>
</evidence>
<dbReference type="GO" id="GO:0008168">
    <property type="term" value="F:methyltransferase activity"/>
    <property type="evidence" value="ECO:0007669"/>
    <property type="project" value="UniProtKB-KW"/>
</dbReference>
<keyword evidence="3 6" id="KW-0489">Methyltransferase</keyword>
<comment type="subcellular location">
    <subcellularLocation>
        <location evidence="6">Cytoplasm</location>
    </subcellularLocation>
</comment>
<keyword evidence="4 6" id="KW-0808">Transferase</keyword>
<evidence type="ECO:0000256" key="5">
    <source>
        <dbReference type="ARBA" id="ARBA00022691"/>
    </source>
</evidence>
<organism evidence="7 8">
    <name type="scientific">Mycoplasmopsis ciconiae</name>
    <dbReference type="NCBI Taxonomy" id="561067"/>
    <lineage>
        <taxon>Bacteria</taxon>
        <taxon>Bacillati</taxon>
        <taxon>Mycoplasmatota</taxon>
        <taxon>Mycoplasmoidales</taxon>
        <taxon>Metamycoplasmataceae</taxon>
        <taxon>Mycoplasmopsis</taxon>
    </lineage>
</organism>
<evidence type="ECO:0000256" key="3">
    <source>
        <dbReference type="ARBA" id="ARBA00022603"/>
    </source>
</evidence>
<protein>
    <recommendedName>
        <fullName evidence="6">Ribosomal RNA small subunit methyltransferase G</fullName>
        <ecNumber evidence="6">2.1.1.-</ecNumber>
    </recommendedName>
    <alternativeName>
        <fullName evidence="6">16S rRNA 7-methylguanosine methyltransferase</fullName>
        <shortName evidence="6">16S rRNA m7G methyltransferase</shortName>
    </alternativeName>
</protein>
<dbReference type="HAMAP" id="MF_00074">
    <property type="entry name" value="16SrRNA_methyltr_G"/>
    <property type="match status" value="1"/>
</dbReference>
<comment type="similarity">
    <text evidence="6">Belongs to the methyltransferase superfamily. RNA methyltransferase RsmG family.</text>
</comment>
<comment type="caution">
    <text evidence="7">The sequence shown here is derived from an EMBL/GenBank/DDBJ whole genome shotgun (WGS) entry which is preliminary data.</text>
</comment>
<dbReference type="RefSeq" id="WP_330500661.1">
    <property type="nucleotide sequence ID" value="NZ_JAZDWZ010000004.1"/>
</dbReference>
<dbReference type="GO" id="GO:0032259">
    <property type="term" value="P:methylation"/>
    <property type="evidence" value="ECO:0007669"/>
    <property type="project" value="UniProtKB-KW"/>
</dbReference>
<evidence type="ECO:0000256" key="4">
    <source>
        <dbReference type="ARBA" id="ARBA00022679"/>
    </source>
</evidence>
<accession>A0ABU7ML35</accession>
<feature type="binding site" evidence="6">
    <location>
        <position position="78"/>
    </location>
    <ligand>
        <name>S-adenosyl-L-methionine</name>
        <dbReference type="ChEBI" id="CHEBI:59789"/>
    </ligand>
</feature>
<evidence type="ECO:0000313" key="8">
    <source>
        <dbReference type="Proteomes" id="UP001344817"/>
    </source>
</evidence>
<sequence length="226" mass="26473">MNNKEFTKNLCIKNNWDFQALEKYFNLVSEHNKFINLTGFKDDRLWGEGILESLIFMSQITKDFESASILDIGAGAGFPSIPYAIVNKNFKFTIYEPIQKRVNFLNLVIDELNLNDRVFVYCTRSEDVQQKNIFDIVTARTVASVRALLMSSFHLVKVNGFMRLIKSKNYQDEINEATDIISKLKTEIKTTPMPNYNFEKESYIVEFKKLRSTPKEFPYKWKDIKK</sequence>
<dbReference type="PANTHER" id="PTHR31760:SF0">
    <property type="entry name" value="S-ADENOSYL-L-METHIONINE-DEPENDENT METHYLTRANSFERASES SUPERFAMILY PROTEIN"/>
    <property type="match status" value="1"/>
</dbReference>
<dbReference type="Gene3D" id="3.40.50.150">
    <property type="entry name" value="Vaccinia Virus protein VP39"/>
    <property type="match status" value="1"/>
</dbReference>
<proteinExistence type="inferred from homology"/>
<feature type="binding site" evidence="6">
    <location>
        <position position="73"/>
    </location>
    <ligand>
        <name>S-adenosyl-L-methionine</name>
        <dbReference type="ChEBI" id="CHEBI:59789"/>
    </ligand>
</feature>
<feature type="binding site" evidence="6">
    <location>
        <position position="140"/>
    </location>
    <ligand>
        <name>S-adenosyl-L-methionine</name>
        <dbReference type="ChEBI" id="CHEBI:59789"/>
    </ligand>
</feature>
<dbReference type="Proteomes" id="UP001344817">
    <property type="component" value="Unassembled WGS sequence"/>
</dbReference>
<evidence type="ECO:0000256" key="2">
    <source>
        <dbReference type="ARBA" id="ARBA00022552"/>
    </source>
</evidence>
<dbReference type="SUPFAM" id="SSF53335">
    <property type="entry name" value="S-adenosyl-L-methionine-dependent methyltransferases"/>
    <property type="match status" value="1"/>
</dbReference>
<feature type="binding site" evidence="6">
    <location>
        <begin position="125"/>
        <end position="126"/>
    </location>
    <ligand>
        <name>S-adenosyl-L-methionine</name>
        <dbReference type="ChEBI" id="CHEBI:59789"/>
    </ligand>
</feature>
<keyword evidence="1 6" id="KW-0963">Cytoplasm</keyword>
<keyword evidence="2 6" id="KW-0698">rRNA processing</keyword>
<keyword evidence="8" id="KW-1185">Reference proteome</keyword>
<dbReference type="Pfam" id="PF02527">
    <property type="entry name" value="GidB"/>
    <property type="match status" value="1"/>
</dbReference>
<dbReference type="EC" id="2.1.1.-" evidence="6"/>
<dbReference type="InterPro" id="IPR003682">
    <property type="entry name" value="rRNA_ssu_MeTfrase_G"/>
</dbReference>
<dbReference type="EMBL" id="JAZDWZ010000004">
    <property type="protein sequence ID" value="MEE3928247.1"/>
    <property type="molecule type" value="Genomic_DNA"/>
</dbReference>
<gene>
    <name evidence="6 7" type="primary">rsmG</name>
    <name evidence="7" type="ORF">V2E24_01480</name>
</gene>
<keyword evidence="5 6" id="KW-0949">S-adenosyl-L-methionine</keyword>
<reference evidence="7" key="1">
    <citation type="submission" date="2024-01" db="EMBL/GenBank/DDBJ databases">
        <title>Genome sequence of Mycoplasma ciconiae type strain DSM 25251.</title>
        <authorList>
            <person name="Spergser J."/>
        </authorList>
    </citation>
    <scope>NUCLEOTIDE SEQUENCE [LARGE SCALE GENOMIC DNA]</scope>
    <source>
        <strain evidence="7">DSM 25251</strain>
    </source>
</reference>
<dbReference type="PANTHER" id="PTHR31760">
    <property type="entry name" value="S-ADENOSYL-L-METHIONINE-DEPENDENT METHYLTRANSFERASES SUPERFAMILY PROTEIN"/>
    <property type="match status" value="1"/>
</dbReference>
<dbReference type="InterPro" id="IPR029063">
    <property type="entry name" value="SAM-dependent_MTases_sf"/>
</dbReference>